<dbReference type="EMBL" id="AXNT01000002">
    <property type="protein sequence ID" value="KGM03890.1"/>
    <property type="molecule type" value="Genomic_DNA"/>
</dbReference>
<dbReference type="InterPro" id="IPR029044">
    <property type="entry name" value="Nucleotide-diphossugar_trans"/>
</dbReference>
<dbReference type="CDD" id="cd00761">
    <property type="entry name" value="Glyco_tranf_GTA_type"/>
    <property type="match status" value="1"/>
</dbReference>
<evidence type="ECO:0000259" key="1">
    <source>
        <dbReference type="Pfam" id="PF00535"/>
    </source>
</evidence>
<comment type="caution">
    <text evidence="2">The sequence shown here is derived from an EMBL/GenBank/DDBJ whole genome shotgun (WGS) entry which is preliminary data.</text>
</comment>
<evidence type="ECO:0000313" key="2">
    <source>
        <dbReference type="EMBL" id="KGM03890.1"/>
    </source>
</evidence>
<dbReference type="STRING" id="1408250.Q760_07810"/>
<dbReference type="InterPro" id="IPR050834">
    <property type="entry name" value="Glycosyltransf_2"/>
</dbReference>
<sequence>MPTISTVVVNYNNGDYIRRCVESFLSQTRPPDEIVIVDDASTDGSLDEIAMLEREHPEVRVVRHPVNTGVSQTRIDGIRVSQGDLLNYIDSDDYVQCDTKLQEELELHQYYVSRLGREVVAFSDVHIADGSGSVVSRFRDIRPVREGSILDGLITRTCLVPQNFLLSRRVYDAAGGHDPTLPFYENWDLKLRLSAQVEYAFTGVPGFVYRRHGHGLSNAAVERHQEWVGRIARRNLPLVPAARRALVEADIERMVHELPLELAFINRHLEAAS</sequence>
<dbReference type="Proteomes" id="UP000029833">
    <property type="component" value="Unassembled WGS sequence"/>
</dbReference>
<dbReference type="PANTHER" id="PTHR43685">
    <property type="entry name" value="GLYCOSYLTRANSFERASE"/>
    <property type="match status" value="1"/>
</dbReference>
<gene>
    <name evidence="2" type="ORF">Q760_07810</name>
</gene>
<keyword evidence="3" id="KW-1185">Reference proteome</keyword>
<dbReference type="Gene3D" id="3.90.550.10">
    <property type="entry name" value="Spore Coat Polysaccharide Biosynthesis Protein SpsA, Chain A"/>
    <property type="match status" value="1"/>
</dbReference>
<protein>
    <recommendedName>
        <fullName evidence="1">Glycosyltransferase 2-like domain-containing protein</fullName>
    </recommendedName>
</protein>
<accession>A0A0A0BAM4</accession>
<dbReference type="AlphaFoldDB" id="A0A0A0BAM4"/>
<dbReference type="PANTHER" id="PTHR43685:SF2">
    <property type="entry name" value="GLYCOSYLTRANSFERASE 2-LIKE DOMAIN-CONTAINING PROTEIN"/>
    <property type="match status" value="1"/>
</dbReference>
<organism evidence="2 3">
    <name type="scientific">Cellulomonas cellasea DSM 20118</name>
    <dbReference type="NCBI Taxonomy" id="1408250"/>
    <lineage>
        <taxon>Bacteria</taxon>
        <taxon>Bacillati</taxon>
        <taxon>Actinomycetota</taxon>
        <taxon>Actinomycetes</taxon>
        <taxon>Micrococcales</taxon>
        <taxon>Cellulomonadaceae</taxon>
        <taxon>Cellulomonas</taxon>
    </lineage>
</organism>
<proteinExistence type="predicted"/>
<evidence type="ECO:0000313" key="3">
    <source>
        <dbReference type="Proteomes" id="UP000029833"/>
    </source>
</evidence>
<feature type="domain" description="Glycosyltransferase 2-like" evidence="1">
    <location>
        <begin position="5"/>
        <end position="108"/>
    </location>
</feature>
<name>A0A0A0BAM4_9CELL</name>
<dbReference type="RefSeq" id="WP_034624429.1">
    <property type="nucleotide sequence ID" value="NZ_AXNT01000002.1"/>
</dbReference>
<dbReference type="SUPFAM" id="SSF53448">
    <property type="entry name" value="Nucleotide-diphospho-sugar transferases"/>
    <property type="match status" value="1"/>
</dbReference>
<reference evidence="2 3" key="1">
    <citation type="submission" date="2013-10" db="EMBL/GenBank/DDBJ databases">
        <authorList>
            <person name="Wang G."/>
            <person name="Zhuang W."/>
        </authorList>
    </citation>
    <scope>NUCLEOTIDE SEQUENCE [LARGE SCALE GENOMIC DNA]</scope>
    <source>
        <strain evidence="2 3">DSM 20118</strain>
    </source>
</reference>
<dbReference type="Pfam" id="PF00535">
    <property type="entry name" value="Glycos_transf_2"/>
    <property type="match status" value="1"/>
</dbReference>
<dbReference type="InterPro" id="IPR001173">
    <property type="entry name" value="Glyco_trans_2-like"/>
</dbReference>